<protein>
    <submittedName>
        <fullName evidence="4">Flavonol reductase</fullName>
    </submittedName>
</protein>
<keyword evidence="5" id="KW-1185">Reference proteome</keyword>
<dbReference type="PANTHER" id="PTHR10366">
    <property type="entry name" value="NAD DEPENDENT EPIMERASE/DEHYDRATASE"/>
    <property type="match status" value="1"/>
</dbReference>
<reference evidence="4 5" key="1">
    <citation type="submission" date="2016-12" db="EMBL/GenBank/DDBJ databases">
        <title>The genomes of Aspergillus section Nigri reveals drivers in fungal speciation.</title>
        <authorList>
            <consortium name="DOE Joint Genome Institute"/>
            <person name="Vesth T.C."/>
            <person name="Nybo J."/>
            <person name="Theobald S."/>
            <person name="Brandl J."/>
            <person name="Frisvad J.C."/>
            <person name="Nielsen K.F."/>
            <person name="Lyhne E.K."/>
            <person name="Kogle M.E."/>
            <person name="Kuo A."/>
            <person name="Riley R."/>
            <person name="Clum A."/>
            <person name="Nolan M."/>
            <person name="Lipzen A."/>
            <person name="Salamov A."/>
            <person name="Henrissat B."/>
            <person name="Wiebenga A."/>
            <person name="De Vries R.P."/>
            <person name="Grigoriev I.V."/>
            <person name="Mortensen U.H."/>
            <person name="Andersen M.R."/>
            <person name="Baker S.E."/>
        </authorList>
    </citation>
    <scope>NUCLEOTIDE SEQUENCE [LARGE SCALE GENOMIC DNA]</scope>
    <source>
        <strain evidence="4 5">JOP 1030-1</strain>
    </source>
</reference>
<evidence type="ECO:0000256" key="2">
    <source>
        <dbReference type="ARBA" id="ARBA00023445"/>
    </source>
</evidence>
<dbReference type="InterPro" id="IPR050425">
    <property type="entry name" value="NAD(P)_dehydrat-like"/>
</dbReference>
<dbReference type="SUPFAM" id="SSF51735">
    <property type="entry name" value="NAD(P)-binding Rossmann-fold domains"/>
    <property type="match status" value="1"/>
</dbReference>
<dbReference type="RefSeq" id="XP_025433060.1">
    <property type="nucleotide sequence ID" value="XM_025579064.1"/>
</dbReference>
<dbReference type="Pfam" id="PF01370">
    <property type="entry name" value="Epimerase"/>
    <property type="match status" value="1"/>
</dbReference>
<sequence length="318" mass="34613">MALVLITGATGFIGSQVVFDVLKAGYRVRLVVRRAEQATKLERVYSRFPERLEFVVVPDLTVDGCFDKPLQGVDYALHLASPLPGAGEDLLTPAVQGTVSILHSALKVPSIKKIVVTASALSIMPLGGAADGSVIKETTDIQDVDPAQVASLNPFDQYQASKIASYKATLDFVRDHHPTFDVVTLHPVFVFGYNQAQESADQLGGTCGMLYQAITAGKLFSDQYRGVHVEDVSAAHVKALDSSIKGLQSYLLAAPPRPWSDVKTFVRQRYPNLPVKLETQETTGYVLDTSKAERELGLTFKGMEDQVSDVIDQQLAFK</sequence>
<comment type="similarity">
    <text evidence="2">Belongs to the NAD(P)-dependent epimerase/dehydratase family. Dihydroflavonol-4-reductase subfamily.</text>
</comment>
<dbReference type="Gene3D" id="3.40.50.720">
    <property type="entry name" value="NAD(P)-binding Rossmann-like Domain"/>
    <property type="match status" value="1"/>
</dbReference>
<dbReference type="PANTHER" id="PTHR10366:SF812">
    <property type="entry name" value="VPS9 DOMAIN-CONTAINING PROTEIN"/>
    <property type="match status" value="1"/>
</dbReference>
<dbReference type="InterPro" id="IPR001509">
    <property type="entry name" value="Epimerase_deHydtase"/>
</dbReference>
<dbReference type="Proteomes" id="UP000248349">
    <property type="component" value="Unassembled WGS sequence"/>
</dbReference>
<dbReference type="EMBL" id="KZ821225">
    <property type="protein sequence ID" value="PYH47078.1"/>
    <property type="molecule type" value="Genomic_DNA"/>
</dbReference>
<keyword evidence="1" id="KW-0560">Oxidoreductase</keyword>
<evidence type="ECO:0000256" key="1">
    <source>
        <dbReference type="ARBA" id="ARBA00023002"/>
    </source>
</evidence>
<organism evidence="4 5">
    <name type="scientific">Aspergillus saccharolyticus JOP 1030-1</name>
    <dbReference type="NCBI Taxonomy" id="1450539"/>
    <lineage>
        <taxon>Eukaryota</taxon>
        <taxon>Fungi</taxon>
        <taxon>Dikarya</taxon>
        <taxon>Ascomycota</taxon>
        <taxon>Pezizomycotina</taxon>
        <taxon>Eurotiomycetes</taxon>
        <taxon>Eurotiomycetidae</taxon>
        <taxon>Eurotiales</taxon>
        <taxon>Aspergillaceae</taxon>
        <taxon>Aspergillus</taxon>
        <taxon>Aspergillus subgen. Circumdati</taxon>
    </lineage>
</organism>
<accession>A0A319A4K6</accession>
<dbReference type="AlphaFoldDB" id="A0A319A4K6"/>
<gene>
    <name evidence="4" type="ORF">BP01DRAFT_414525</name>
</gene>
<dbReference type="OrthoDB" id="2735536at2759"/>
<proteinExistence type="inferred from homology"/>
<evidence type="ECO:0000313" key="5">
    <source>
        <dbReference type="Proteomes" id="UP000248349"/>
    </source>
</evidence>
<evidence type="ECO:0000313" key="4">
    <source>
        <dbReference type="EMBL" id="PYH47078.1"/>
    </source>
</evidence>
<dbReference type="InterPro" id="IPR036291">
    <property type="entry name" value="NAD(P)-bd_dom_sf"/>
</dbReference>
<name>A0A319A4K6_9EURO</name>
<dbReference type="GeneID" id="37080293"/>
<dbReference type="STRING" id="1450539.A0A319A4K6"/>
<evidence type="ECO:0000259" key="3">
    <source>
        <dbReference type="Pfam" id="PF01370"/>
    </source>
</evidence>
<feature type="domain" description="NAD-dependent epimerase/dehydratase" evidence="3">
    <location>
        <begin position="4"/>
        <end position="242"/>
    </location>
</feature>
<dbReference type="GO" id="GO:0016616">
    <property type="term" value="F:oxidoreductase activity, acting on the CH-OH group of donors, NAD or NADP as acceptor"/>
    <property type="evidence" value="ECO:0007669"/>
    <property type="project" value="TreeGrafter"/>
</dbReference>